<keyword evidence="2" id="KW-0902">Two-component regulatory system</keyword>
<dbReference type="SMART" id="SM00448">
    <property type="entry name" value="REC"/>
    <property type="match status" value="1"/>
</dbReference>
<protein>
    <submittedName>
        <fullName evidence="10">DNA-binding response regulator</fullName>
    </submittedName>
</protein>
<dbReference type="GO" id="GO:0003677">
    <property type="term" value="F:DNA binding"/>
    <property type="evidence" value="ECO:0007669"/>
    <property type="project" value="UniProtKB-KW"/>
</dbReference>
<dbReference type="SUPFAM" id="SSF52172">
    <property type="entry name" value="CheY-like"/>
    <property type="match status" value="1"/>
</dbReference>
<dbReference type="InterPro" id="IPR036388">
    <property type="entry name" value="WH-like_DNA-bd_sf"/>
</dbReference>
<evidence type="ECO:0000256" key="5">
    <source>
        <dbReference type="ARBA" id="ARBA00023163"/>
    </source>
</evidence>
<evidence type="ECO:0000313" key="10">
    <source>
        <dbReference type="EMBL" id="GHO60584.1"/>
    </source>
</evidence>
<dbReference type="InterPro" id="IPR039420">
    <property type="entry name" value="WalR-like"/>
</dbReference>
<dbReference type="Gene3D" id="3.40.50.2300">
    <property type="match status" value="1"/>
</dbReference>
<proteinExistence type="predicted"/>
<dbReference type="InterPro" id="IPR011006">
    <property type="entry name" value="CheY-like_superfamily"/>
</dbReference>
<keyword evidence="1 6" id="KW-0597">Phosphoprotein</keyword>
<dbReference type="Pfam" id="PF00486">
    <property type="entry name" value="Trans_reg_C"/>
    <property type="match status" value="1"/>
</dbReference>
<keyword evidence="5" id="KW-0804">Transcription</keyword>
<dbReference type="CDD" id="cd19935">
    <property type="entry name" value="REC_OmpR_CusR-like"/>
    <property type="match status" value="1"/>
</dbReference>
<evidence type="ECO:0000256" key="7">
    <source>
        <dbReference type="PROSITE-ProRule" id="PRU01091"/>
    </source>
</evidence>
<keyword evidence="11" id="KW-1185">Reference proteome</keyword>
<reference evidence="10 11" key="1">
    <citation type="journal article" date="2021" name="Int. J. Syst. Evol. Microbiol.">
        <title>Reticulibacter mediterranei gen. nov., sp. nov., within the new family Reticulibacteraceae fam. nov., and Ktedonospora formicarum gen. nov., sp. nov., Ktedonobacter robiniae sp. nov., Dictyobacter formicarum sp. nov. and Dictyobacter arantiisoli sp. nov., belonging to the class Ktedonobacteria.</title>
        <authorList>
            <person name="Yabe S."/>
            <person name="Zheng Y."/>
            <person name="Wang C.M."/>
            <person name="Sakai Y."/>
            <person name="Abe K."/>
            <person name="Yokota A."/>
            <person name="Donadio S."/>
            <person name="Cavaletti L."/>
            <person name="Monciardini P."/>
        </authorList>
    </citation>
    <scope>NUCLEOTIDE SEQUENCE [LARGE SCALE GENOMIC DNA]</scope>
    <source>
        <strain evidence="10 11">SOSP1-30</strain>
    </source>
</reference>
<evidence type="ECO:0000256" key="4">
    <source>
        <dbReference type="ARBA" id="ARBA00023125"/>
    </source>
</evidence>
<evidence type="ECO:0000256" key="3">
    <source>
        <dbReference type="ARBA" id="ARBA00023015"/>
    </source>
</evidence>
<dbReference type="PANTHER" id="PTHR48111:SF22">
    <property type="entry name" value="REGULATOR OF RPOS"/>
    <property type="match status" value="1"/>
</dbReference>
<dbReference type="Gene3D" id="6.10.250.690">
    <property type="match status" value="1"/>
</dbReference>
<dbReference type="InterPro" id="IPR001789">
    <property type="entry name" value="Sig_transdc_resp-reg_receiver"/>
</dbReference>
<evidence type="ECO:0000256" key="6">
    <source>
        <dbReference type="PROSITE-ProRule" id="PRU00169"/>
    </source>
</evidence>
<dbReference type="InterPro" id="IPR001867">
    <property type="entry name" value="OmpR/PhoB-type_DNA-bd"/>
</dbReference>
<evidence type="ECO:0000256" key="1">
    <source>
        <dbReference type="ARBA" id="ARBA00022553"/>
    </source>
</evidence>
<feature type="modified residue" description="4-aspartylphosphate" evidence="6">
    <location>
        <position position="60"/>
    </location>
</feature>
<dbReference type="PANTHER" id="PTHR48111">
    <property type="entry name" value="REGULATOR OF RPOS"/>
    <property type="match status" value="1"/>
</dbReference>
<organism evidence="10 11">
    <name type="scientific">Ktedonobacter robiniae</name>
    <dbReference type="NCBI Taxonomy" id="2778365"/>
    <lineage>
        <taxon>Bacteria</taxon>
        <taxon>Bacillati</taxon>
        <taxon>Chloroflexota</taxon>
        <taxon>Ktedonobacteria</taxon>
        <taxon>Ktedonobacterales</taxon>
        <taxon>Ktedonobacteraceae</taxon>
        <taxon>Ktedonobacter</taxon>
    </lineage>
</organism>
<feature type="DNA-binding region" description="OmpR/PhoB-type" evidence="7">
    <location>
        <begin position="133"/>
        <end position="231"/>
    </location>
</feature>
<evidence type="ECO:0000259" key="9">
    <source>
        <dbReference type="PROSITE" id="PS51755"/>
    </source>
</evidence>
<dbReference type="EMBL" id="BNJG01000005">
    <property type="protein sequence ID" value="GHO60584.1"/>
    <property type="molecule type" value="Genomic_DNA"/>
</dbReference>
<gene>
    <name evidence="10" type="ORF">KSB_90590</name>
</gene>
<evidence type="ECO:0000313" key="11">
    <source>
        <dbReference type="Proteomes" id="UP000654345"/>
    </source>
</evidence>
<feature type="domain" description="OmpR/PhoB-type" evidence="9">
    <location>
        <begin position="133"/>
        <end position="231"/>
    </location>
</feature>
<dbReference type="Proteomes" id="UP000654345">
    <property type="component" value="Unassembled WGS sequence"/>
</dbReference>
<feature type="domain" description="Response regulatory" evidence="8">
    <location>
        <begin position="11"/>
        <end position="125"/>
    </location>
</feature>
<evidence type="ECO:0000256" key="2">
    <source>
        <dbReference type="ARBA" id="ARBA00023012"/>
    </source>
</evidence>
<sequence>MKESRGNSAMHILVIEDNHRLNNSLASSLTHEGYSVDSAYDGQEGQDLAEMTPYDLIILDILLPVKDGLEVCRDLRRRRIHAPILLLTARDSIDDRVQGLDCGADDYLVKPFARRELSARLRALLRRQQPAKQGQLALGSLVMDPSSHTVERDGQPIELTPKEFALLEYFMYYPNQVITREMIEQHIWNYDFECESNVIDVYVRRLRRKIDAPFAASLLITVRGVGYRLQLPPEQG</sequence>
<dbReference type="SMART" id="SM00862">
    <property type="entry name" value="Trans_reg_C"/>
    <property type="match status" value="1"/>
</dbReference>
<dbReference type="CDD" id="cd00383">
    <property type="entry name" value="trans_reg_C"/>
    <property type="match status" value="1"/>
</dbReference>
<dbReference type="Pfam" id="PF00072">
    <property type="entry name" value="Response_reg"/>
    <property type="match status" value="1"/>
</dbReference>
<comment type="caution">
    <text evidence="10">The sequence shown here is derived from an EMBL/GenBank/DDBJ whole genome shotgun (WGS) entry which is preliminary data.</text>
</comment>
<keyword evidence="3" id="KW-0805">Transcription regulation</keyword>
<accession>A0ABQ3V5X2</accession>
<dbReference type="PROSITE" id="PS50110">
    <property type="entry name" value="RESPONSE_REGULATORY"/>
    <property type="match status" value="1"/>
</dbReference>
<name>A0ABQ3V5X2_9CHLR</name>
<dbReference type="PROSITE" id="PS51755">
    <property type="entry name" value="OMPR_PHOB"/>
    <property type="match status" value="1"/>
</dbReference>
<dbReference type="Gene3D" id="1.10.10.10">
    <property type="entry name" value="Winged helix-like DNA-binding domain superfamily/Winged helix DNA-binding domain"/>
    <property type="match status" value="1"/>
</dbReference>
<keyword evidence="4 7" id="KW-0238">DNA-binding</keyword>
<evidence type="ECO:0000259" key="8">
    <source>
        <dbReference type="PROSITE" id="PS50110"/>
    </source>
</evidence>